<dbReference type="PANTHER" id="PTHR34478">
    <property type="entry name" value="PROTEIN LEMA"/>
    <property type="match status" value="1"/>
</dbReference>
<dbReference type="Proteomes" id="UP000236731">
    <property type="component" value="Unassembled WGS sequence"/>
</dbReference>
<feature type="chain" id="PRO_5009291793" evidence="6">
    <location>
        <begin position="22"/>
        <end position="192"/>
    </location>
</feature>
<keyword evidence="5" id="KW-0472">Membrane</keyword>
<evidence type="ECO:0000313" key="8">
    <source>
        <dbReference type="Proteomes" id="UP000236731"/>
    </source>
</evidence>
<evidence type="ECO:0000256" key="2">
    <source>
        <dbReference type="ARBA" id="ARBA00008854"/>
    </source>
</evidence>
<evidence type="ECO:0000256" key="4">
    <source>
        <dbReference type="ARBA" id="ARBA00022989"/>
    </source>
</evidence>
<dbReference type="SUPFAM" id="SSF140478">
    <property type="entry name" value="LemA-like"/>
    <property type="match status" value="1"/>
</dbReference>
<dbReference type="InterPro" id="IPR007156">
    <property type="entry name" value="MamQ_LemA"/>
</dbReference>
<keyword evidence="3" id="KW-0812">Transmembrane</keyword>
<gene>
    <name evidence="7" type="ORF">SAMN05421877_10746</name>
</gene>
<evidence type="ECO:0000256" key="1">
    <source>
        <dbReference type="ARBA" id="ARBA00004167"/>
    </source>
</evidence>
<dbReference type="RefSeq" id="WP_103906495.1">
    <property type="nucleotide sequence ID" value="NZ_CP049246.1"/>
</dbReference>
<evidence type="ECO:0000256" key="5">
    <source>
        <dbReference type="ARBA" id="ARBA00023136"/>
    </source>
</evidence>
<dbReference type="AlphaFoldDB" id="A0A1H5ZML2"/>
<dbReference type="InterPro" id="IPR023353">
    <property type="entry name" value="LemA-like_dom_sf"/>
</dbReference>
<dbReference type="EMBL" id="FNUT01000007">
    <property type="protein sequence ID" value="SEG36626.1"/>
    <property type="molecule type" value="Genomic_DNA"/>
</dbReference>
<sequence>MKRLLIVFVGLLTALSFSSCGYNTMVSKDENVKGKWAQVENAYQRRADLIPNLVNTVKGAAQHEQGTLTAVTEARAKATSVQVDPNNLTEESIANFQQAQDGLSQSLGRLLVSVESYPDLKANANFQELQAQLEGTENRISVERRAYNEAVQDYNTTVRSFPNNIMAGIFGFKAKGTFKATEGSDKAPTVQF</sequence>
<dbReference type="OrthoDB" id="9804152at2"/>
<proteinExistence type="inferred from homology"/>
<dbReference type="PANTHER" id="PTHR34478:SF2">
    <property type="entry name" value="MEMBRANE PROTEIN"/>
    <property type="match status" value="1"/>
</dbReference>
<comment type="similarity">
    <text evidence="2">Belongs to the LemA family.</text>
</comment>
<dbReference type="Gene3D" id="1.20.1440.20">
    <property type="entry name" value="LemA-like domain"/>
    <property type="match status" value="1"/>
</dbReference>
<evidence type="ECO:0000256" key="3">
    <source>
        <dbReference type="ARBA" id="ARBA00022692"/>
    </source>
</evidence>
<reference evidence="8" key="1">
    <citation type="submission" date="2016-10" db="EMBL/GenBank/DDBJ databases">
        <authorList>
            <person name="Varghese N."/>
            <person name="Submissions S."/>
        </authorList>
    </citation>
    <scope>NUCLEOTIDE SEQUENCE [LARGE SCALE GENOMIC DNA]</scope>
    <source>
        <strain evidence="8">DSM 22361</strain>
    </source>
</reference>
<dbReference type="PROSITE" id="PS51257">
    <property type="entry name" value="PROKAR_LIPOPROTEIN"/>
    <property type="match status" value="1"/>
</dbReference>
<keyword evidence="4" id="KW-1133">Transmembrane helix</keyword>
<protein>
    <submittedName>
        <fullName evidence="7">LemA protein</fullName>
    </submittedName>
</protein>
<organism evidence="7 8">
    <name type="scientific">Sphingobacterium lactis</name>
    <dbReference type="NCBI Taxonomy" id="797291"/>
    <lineage>
        <taxon>Bacteria</taxon>
        <taxon>Pseudomonadati</taxon>
        <taxon>Bacteroidota</taxon>
        <taxon>Sphingobacteriia</taxon>
        <taxon>Sphingobacteriales</taxon>
        <taxon>Sphingobacteriaceae</taxon>
        <taxon>Sphingobacterium</taxon>
    </lineage>
</organism>
<keyword evidence="6" id="KW-0732">Signal</keyword>
<name>A0A1H5ZML2_9SPHI</name>
<feature type="signal peptide" evidence="6">
    <location>
        <begin position="1"/>
        <end position="21"/>
    </location>
</feature>
<evidence type="ECO:0000256" key="6">
    <source>
        <dbReference type="SAM" id="SignalP"/>
    </source>
</evidence>
<evidence type="ECO:0000313" key="7">
    <source>
        <dbReference type="EMBL" id="SEG36626.1"/>
    </source>
</evidence>
<accession>A0A1H5ZML2</accession>
<comment type="subcellular location">
    <subcellularLocation>
        <location evidence="1">Membrane</location>
        <topology evidence="1">Single-pass membrane protein</topology>
    </subcellularLocation>
</comment>
<dbReference type="GO" id="GO:0016020">
    <property type="term" value="C:membrane"/>
    <property type="evidence" value="ECO:0007669"/>
    <property type="project" value="UniProtKB-SubCell"/>
</dbReference>
<keyword evidence="8" id="KW-1185">Reference proteome</keyword>
<dbReference type="Pfam" id="PF04011">
    <property type="entry name" value="LemA"/>
    <property type="match status" value="1"/>
</dbReference>